<dbReference type="AlphaFoldDB" id="A0A7J8RWH5"/>
<protein>
    <recommendedName>
        <fullName evidence="2">Aminotransferase-like plant mobile domain-containing protein</fullName>
    </recommendedName>
</protein>
<sequence length="339" mass="38406">VDDRVLEGFIHNLSNSPNIKVRGYLQDEGFLHASRMLEGCKLDPTLITAVVERWRPRTHTFHLPCSECTIALEDVDLQLNLSVDGSIFTSSAIVLGKEDFYEAFLGRYIPKDAPDILVSDKSRNLLRCIRSCVRQRNRIKCQSVVAYSYCNHGPDGNYHFYVPDYVGLPEQLEDIWLLFDQQSEAEYVGREGVVDSVRDGGDARTGYSDAIVRVEETNFVATVRHSSESYIYYWCKRGVGNFVRRGHDDHPSNFDVIIDAQDTRWEARTTSHSNTEKGDRYKDEVEGGDEDEDNGGDEDKGDNGDKDEHKGGGEDEENKDNGHNQVEEPTPLVVHRNPT</sequence>
<feature type="domain" description="Aminotransferase-like plant mobile" evidence="2">
    <location>
        <begin position="35"/>
        <end position="92"/>
    </location>
</feature>
<dbReference type="InterPro" id="IPR044824">
    <property type="entry name" value="MAIN-like"/>
</dbReference>
<feature type="compositionally biased region" description="Basic and acidic residues" evidence="1">
    <location>
        <begin position="297"/>
        <end position="326"/>
    </location>
</feature>
<proteinExistence type="predicted"/>
<organism evidence="3 4">
    <name type="scientific">Gossypium davidsonii</name>
    <name type="common">Davidson's cotton</name>
    <name type="synonym">Gossypium klotzschianum subsp. davidsonii</name>
    <dbReference type="NCBI Taxonomy" id="34287"/>
    <lineage>
        <taxon>Eukaryota</taxon>
        <taxon>Viridiplantae</taxon>
        <taxon>Streptophyta</taxon>
        <taxon>Embryophyta</taxon>
        <taxon>Tracheophyta</taxon>
        <taxon>Spermatophyta</taxon>
        <taxon>Magnoliopsida</taxon>
        <taxon>eudicotyledons</taxon>
        <taxon>Gunneridae</taxon>
        <taxon>Pentapetalae</taxon>
        <taxon>rosids</taxon>
        <taxon>malvids</taxon>
        <taxon>Malvales</taxon>
        <taxon>Malvaceae</taxon>
        <taxon>Malvoideae</taxon>
        <taxon>Gossypium</taxon>
    </lineage>
</organism>
<name>A0A7J8RWH5_GOSDV</name>
<dbReference type="Proteomes" id="UP000593561">
    <property type="component" value="Unassembled WGS sequence"/>
</dbReference>
<dbReference type="GO" id="GO:0010073">
    <property type="term" value="P:meristem maintenance"/>
    <property type="evidence" value="ECO:0007669"/>
    <property type="project" value="InterPro"/>
</dbReference>
<dbReference type="InterPro" id="IPR019557">
    <property type="entry name" value="AminoTfrase-like_pln_mobile"/>
</dbReference>
<evidence type="ECO:0000256" key="1">
    <source>
        <dbReference type="SAM" id="MobiDB-lite"/>
    </source>
</evidence>
<dbReference type="PANTHER" id="PTHR46033:SF8">
    <property type="entry name" value="PROTEIN MAINTENANCE OF MERISTEMS-LIKE"/>
    <property type="match status" value="1"/>
</dbReference>
<dbReference type="PANTHER" id="PTHR46033">
    <property type="entry name" value="PROTEIN MAIN-LIKE 2"/>
    <property type="match status" value="1"/>
</dbReference>
<dbReference type="EMBL" id="JABFAC010000007">
    <property type="protein sequence ID" value="MBA0618181.1"/>
    <property type="molecule type" value="Genomic_DNA"/>
</dbReference>
<evidence type="ECO:0000313" key="3">
    <source>
        <dbReference type="EMBL" id="MBA0618181.1"/>
    </source>
</evidence>
<accession>A0A7J8RWH5</accession>
<gene>
    <name evidence="3" type="ORF">Godav_027564</name>
</gene>
<feature type="non-terminal residue" evidence="3">
    <location>
        <position position="1"/>
    </location>
</feature>
<reference evidence="3 4" key="1">
    <citation type="journal article" date="2019" name="Genome Biol. Evol.">
        <title>Insights into the evolution of the New World diploid cottons (Gossypium, subgenus Houzingenia) based on genome sequencing.</title>
        <authorList>
            <person name="Grover C.E."/>
            <person name="Arick M.A. 2nd"/>
            <person name="Thrash A."/>
            <person name="Conover J.L."/>
            <person name="Sanders W.S."/>
            <person name="Peterson D.G."/>
            <person name="Frelichowski J.E."/>
            <person name="Scheffler J.A."/>
            <person name="Scheffler B.E."/>
            <person name="Wendel J.F."/>
        </authorList>
    </citation>
    <scope>NUCLEOTIDE SEQUENCE [LARGE SCALE GENOMIC DNA]</scope>
    <source>
        <strain evidence="3">27</strain>
        <tissue evidence="3">Leaf</tissue>
    </source>
</reference>
<evidence type="ECO:0000259" key="2">
    <source>
        <dbReference type="Pfam" id="PF10536"/>
    </source>
</evidence>
<feature type="non-terminal residue" evidence="3">
    <location>
        <position position="339"/>
    </location>
</feature>
<feature type="region of interest" description="Disordered" evidence="1">
    <location>
        <begin position="266"/>
        <end position="339"/>
    </location>
</feature>
<feature type="compositionally biased region" description="Acidic residues" evidence="1">
    <location>
        <begin position="286"/>
        <end position="296"/>
    </location>
</feature>
<keyword evidence="4" id="KW-1185">Reference proteome</keyword>
<comment type="caution">
    <text evidence="3">The sequence shown here is derived from an EMBL/GenBank/DDBJ whole genome shotgun (WGS) entry which is preliminary data.</text>
</comment>
<feature type="compositionally biased region" description="Basic and acidic residues" evidence="1">
    <location>
        <begin position="266"/>
        <end position="285"/>
    </location>
</feature>
<dbReference type="Pfam" id="PF10536">
    <property type="entry name" value="PMD"/>
    <property type="match status" value="1"/>
</dbReference>
<evidence type="ECO:0000313" key="4">
    <source>
        <dbReference type="Proteomes" id="UP000593561"/>
    </source>
</evidence>